<dbReference type="EnsemblPlants" id="OB07G28700.1">
    <property type="protein sequence ID" value="OB07G28700.1"/>
    <property type="gene ID" value="OB07G28700"/>
</dbReference>
<reference evidence="2" key="2">
    <citation type="submission" date="2013-04" db="UniProtKB">
        <authorList>
            <consortium name="EnsemblPlants"/>
        </authorList>
    </citation>
    <scope>IDENTIFICATION</scope>
</reference>
<evidence type="ECO:0000313" key="3">
    <source>
        <dbReference type="Proteomes" id="UP000006038"/>
    </source>
</evidence>
<keyword evidence="3" id="KW-1185">Reference proteome</keyword>
<protein>
    <submittedName>
        <fullName evidence="2">Uncharacterized protein</fullName>
    </submittedName>
</protein>
<name>J3MN88_ORYBR</name>
<dbReference type="AlphaFoldDB" id="J3MN88"/>
<proteinExistence type="predicted"/>
<organism evidence="2">
    <name type="scientific">Oryza brachyantha</name>
    <name type="common">malo sina</name>
    <dbReference type="NCBI Taxonomy" id="4533"/>
    <lineage>
        <taxon>Eukaryota</taxon>
        <taxon>Viridiplantae</taxon>
        <taxon>Streptophyta</taxon>
        <taxon>Embryophyta</taxon>
        <taxon>Tracheophyta</taxon>
        <taxon>Spermatophyta</taxon>
        <taxon>Magnoliopsida</taxon>
        <taxon>Liliopsida</taxon>
        <taxon>Poales</taxon>
        <taxon>Poaceae</taxon>
        <taxon>BOP clade</taxon>
        <taxon>Oryzoideae</taxon>
        <taxon>Oryzeae</taxon>
        <taxon>Oryzinae</taxon>
        <taxon>Oryza</taxon>
    </lineage>
</organism>
<feature type="region of interest" description="Disordered" evidence="1">
    <location>
        <begin position="1"/>
        <end position="76"/>
    </location>
</feature>
<evidence type="ECO:0000256" key="1">
    <source>
        <dbReference type="SAM" id="MobiDB-lite"/>
    </source>
</evidence>
<dbReference type="HOGENOM" id="CLU_2658499_0_0_1"/>
<evidence type="ECO:0000313" key="2">
    <source>
        <dbReference type="EnsemblPlants" id="OB07G28700.1"/>
    </source>
</evidence>
<feature type="compositionally biased region" description="Basic and acidic residues" evidence="1">
    <location>
        <begin position="1"/>
        <end position="13"/>
    </location>
</feature>
<dbReference type="Proteomes" id="UP000006038">
    <property type="component" value="Chromosome 7"/>
</dbReference>
<accession>J3MN88</accession>
<reference evidence="2" key="1">
    <citation type="journal article" date="2013" name="Nat. Commun.">
        <title>Whole-genome sequencing of Oryza brachyantha reveals mechanisms underlying Oryza genome evolution.</title>
        <authorList>
            <person name="Chen J."/>
            <person name="Huang Q."/>
            <person name="Gao D."/>
            <person name="Wang J."/>
            <person name="Lang Y."/>
            <person name="Liu T."/>
            <person name="Li B."/>
            <person name="Bai Z."/>
            <person name="Luis Goicoechea J."/>
            <person name="Liang C."/>
            <person name="Chen C."/>
            <person name="Zhang W."/>
            <person name="Sun S."/>
            <person name="Liao Y."/>
            <person name="Zhang X."/>
            <person name="Yang L."/>
            <person name="Song C."/>
            <person name="Wang M."/>
            <person name="Shi J."/>
            <person name="Liu G."/>
            <person name="Liu J."/>
            <person name="Zhou H."/>
            <person name="Zhou W."/>
            <person name="Yu Q."/>
            <person name="An N."/>
            <person name="Chen Y."/>
            <person name="Cai Q."/>
            <person name="Wang B."/>
            <person name="Liu B."/>
            <person name="Min J."/>
            <person name="Huang Y."/>
            <person name="Wu H."/>
            <person name="Li Z."/>
            <person name="Zhang Y."/>
            <person name="Yin Y."/>
            <person name="Song W."/>
            <person name="Jiang J."/>
            <person name="Jackson S.A."/>
            <person name="Wing R.A."/>
            <person name="Wang J."/>
            <person name="Chen M."/>
        </authorList>
    </citation>
    <scope>NUCLEOTIDE SEQUENCE [LARGE SCALE GENOMIC DNA]</scope>
    <source>
        <strain evidence="2">cv. IRGC 101232</strain>
    </source>
</reference>
<dbReference type="Gramene" id="OB07G28700.1">
    <property type="protein sequence ID" value="OB07G28700.1"/>
    <property type="gene ID" value="OB07G28700"/>
</dbReference>
<sequence>MEREASPEPADRGQRRRSAGSEPPTEGGFRGRISPEEQLKAARRKTGNRGARSCQEGFGGRRKDRAFTPVNETGQD</sequence>